<dbReference type="EMBL" id="QSIO01000004">
    <property type="protein sequence ID" value="RHC93763.1"/>
    <property type="molecule type" value="Genomic_DNA"/>
</dbReference>
<dbReference type="AlphaFoldDB" id="A0A414CFJ0"/>
<evidence type="ECO:0000313" key="1">
    <source>
        <dbReference type="EMBL" id="RHC93763.1"/>
    </source>
</evidence>
<comment type="caution">
    <text evidence="1">The sequence shown here is derived from an EMBL/GenBank/DDBJ whole genome shotgun (WGS) entry which is preliminary data.</text>
</comment>
<reference evidence="1 2" key="1">
    <citation type="submission" date="2018-08" db="EMBL/GenBank/DDBJ databases">
        <title>A genome reference for cultivated species of the human gut microbiota.</title>
        <authorList>
            <person name="Zou Y."/>
            <person name="Xue W."/>
            <person name="Luo G."/>
        </authorList>
    </citation>
    <scope>NUCLEOTIDE SEQUENCE [LARGE SCALE GENOMIC DNA]</scope>
    <source>
        <strain evidence="1 2">AM33-3BH</strain>
    </source>
</reference>
<evidence type="ECO:0000313" key="2">
    <source>
        <dbReference type="Proteomes" id="UP000285773"/>
    </source>
</evidence>
<sequence length="87" mass="10715">MKRQTFKLFFIFWLKIYVNRLEKTFIFKGFQAAFSFYKFHRKAFLGEVFFYTNRLDLKVEMKNYVTFSLFRSVKFKKTTNFKESAIA</sequence>
<gene>
    <name evidence="1" type="ORF">DW820_09280</name>
</gene>
<proteinExistence type="predicted"/>
<dbReference type="Proteomes" id="UP000285773">
    <property type="component" value="Unassembled WGS sequence"/>
</dbReference>
<accession>A0A414CFJ0</accession>
<name>A0A414CFJ0_STRPA</name>
<protein>
    <submittedName>
        <fullName evidence="1">Uncharacterized protein</fullName>
    </submittedName>
</protein>
<organism evidence="1 2">
    <name type="scientific">Streptococcus parasanguinis</name>
    <dbReference type="NCBI Taxonomy" id="1318"/>
    <lineage>
        <taxon>Bacteria</taxon>
        <taxon>Bacillati</taxon>
        <taxon>Bacillota</taxon>
        <taxon>Bacilli</taxon>
        <taxon>Lactobacillales</taxon>
        <taxon>Streptococcaceae</taxon>
        <taxon>Streptococcus</taxon>
    </lineage>
</organism>